<gene>
    <name evidence="2" type="ORF">AB0E89_20935</name>
</gene>
<dbReference type="SUPFAM" id="SSF55681">
    <property type="entry name" value="Class II aaRS and biotin synthetases"/>
    <property type="match status" value="1"/>
</dbReference>
<name>A0ABV2ZLK9_9ACTN</name>
<dbReference type="PROSITE" id="PS50862">
    <property type="entry name" value="AA_TRNA_LIGASE_II"/>
    <property type="match status" value="1"/>
</dbReference>
<comment type="caution">
    <text evidence="2">The sequence shown here is derived from an EMBL/GenBank/DDBJ whole genome shotgun (WGS) entry which is preliminary data.</text>
</comment>
<feature type="domain" description="Aminoacyl-transfer RNA synthetases class-II family profile" evidence="1">
    <location>
        <begin position="149"/>
        <end position="297"/>
    </location>
</feature>
<dbReference type="RefSeq" id="WP_334574400.1">
    <property type="nucleotide sequence ID" value="NZ_JBEZVE010000010.1"/>
</dbReference>
<proteinExistence type="predicted"/>
<evidence type="ECO:0000259" key="1">
    <source>
        <dbReference type="PROSITE" id="PS50862"/>
    </source>
</evidence>
<protein>
    <recommendedName>
        <fullName evidence="1">Aminoacyl-transfer RNA synthetases class-II family profile domain-containing protein</fullName>
    </recommendedName>
</protein>
<evidence type="ECO:0000313" key="3">
    <source>
        <dbReference type="Proteomes" id="UP001550739"/>
    </source>
</evidence>
<dbReference type="InterPro" id="IPR006195">
    <property type="entry name" value="aa-tRNA-synth_II"/>
</dbReference>
<accession>A0ABV2ZLK9</accession>
<dbReference type="Proteomes" id="UP001550739">
    <property type="component" value="Unassembled WGS sequence"/>
</dbReference>
<sequence length="310" mass="33220">MADDMPSSAFLTALVKSGHLLPLGADGVYGHGSAFEAIVEGVQHAITERGADQRATSMRLPPVYPAANFARTGYPVSFPHLGGAVFTFRDAERRRRSASADVGDEAAQDEWTASLVPSGLVLVPAACQPVYALQRGDLPERGRVLDVLAQCFRREPSRDPFRMQTFRQREYVYLGDAAGARTHLDTWRARGVDLLRELGLAASPLAASDPFFGRAGRLLAANQLDAGAKTELTVPLHDTGTDGQRTSWAVASCNYHGDHFGLSFGISSGGAPAHTACVGFGLERLTLALLGTHGMDPVRWPVSVRKALLL</sequence>
<evidence type="ECO:0000313" key="2">
    <source>
        <dbReference type="EMBL" id="MEU3782985.1"/>
    </source>
</evidence>
<dbReference type="Gene3D" id="3.30.930.10">
    <property type="entry name" value="Bira Bifunctional Protein, Domain 2"/>
    <property type="match status" value="1"/>
</dbReference>
<keyword evidence="3" id="KW-1185">Reference proteome</keyword>
<dbReference type="InterPro" id="IPR045864">
    <property type="entry name" value="aa-tRNA-synth_II/BPL/LPL"/>
</dbReference>
<organism evidence="2 3">
    <name type="scientific">Streptomyces sp. 900129855</name>
    <dbReference type="NCBI Taxonomy" id="3155129"/>
    <lineage>
        <taxon>Bacteria</taxon>
        <taxon>Bacillati</taxon>
        <taxon>Actinomycetota</taxon>
        <taxon>Actinomycetes</taxon>
        <taxon>Kitasatosporales</taxon>
        <taxon>Streptomycetaceae</taxon>
        <taxon>Streptomyces</taxon>
    </lineage>
</organism>
<dbReference type="EMBL" id="JBEZVE010000010">
    <property type="protein sequence ID" value="MEU3782985.1"/>
    <property type="molecule type" value="Genomic_DNA"/>
</dbReference>
<reference evidence="2 3" key="1">
    <citation type="submission" date="2024-06" db="EMBL/GenBank/DDBJ databases">
        <title>The Natural Products Discovery Center: Release of the First 8490 Sequenced Strains for Exploring Actinobacteria Biosynthetic Diversity.</title>
        <authorList>
            <person name="Kalkreuter E."/>
            <person name="Kautsar S.A."/>
            <person name="Yang D."/>
            <person name="Bader C.D."/>
            <person name="Teijaro C.N."/>
            <person name="Fluegel L."/>
            <person name="Davis C.M."/>
            <person name="Simpson J.R."/>
            <person name="Lauterbach L."/>
            <person name="Steele A.D."/>
            <person name="Gui C."/>
            <person name="Meng S."/>
            <person name="Li G."/>
            <person name="Viehrig K."/>
            <person name="Ye F."/>
            <person name="Su P."/>
            <person name="Kiefer A.F."/>
            <person name="Nichols A."/>
            <person name="Cepeda A.J."/>
            <person name="Yan W."/>
            <person name="Fan B."/>
            <person name="Jiang Y."/>
            <person name="Adhikari A."/>
            <person name="Zheng C.-J."/>
            <person name="Schuster L."/>
            <person name="Cowan T.M."/>
            <person name="Smanski M.J."/>
            <person name="Chevrette M.G."/>
            <person name="De Carvalho L.P.S."/>
            <person name="Shen B."/>
        </authorList>
    </citation>
    <scope>NUCLEOTIDE SEQUENCE [LARGE SCALE GENOMIC DNA]</scope>
    <source>
        <strain evidence="2 3">NPDC033843</strain>
    </source>
</reference>